<keyword evidence="2" id="KW-1185">Reference proteome</keyword>
<evidence type="ECO:0008006" key="3">
    <source>
        <dbReference type="Google" id="ProtNLM"/>
    </source>
</evidence>
<gene>
    <name evidence="1" type="ORF">V6590_05220</name>
</gene>
<sequence length="46" mass="4755">MPVLAALAERNDATCFAGLNSDEQATLMALLQKLATAQGLQTPPIG</sequence>
<dbReference type="Proteomes" id="UP001431963">
    <property type="component" value="Unassembled WGS sequence"/>
</dbReference>
<name>A0ABU8BSA7_9RHOB</name>
<comment type="caution">
    <text evidence="1">The sequence shown here is derived from an EMBL/GenBank/DDBJ whole genome shotgun (WGS) entry which is preliminary data.</text>
</comment>
<reference evidence="1" key="1">
    <citation type="submission" date="2024-02" db="EMBL/GenBank/DDBJ databases">
        <title>Genome sequences of strain Gemmobacter sp. JM10B15.</title>
        <authorList>
            <person name="Zhang M."/>
        </authorList>
    </citation>
    <scope>NUCLEOTIDE SEQUENCE</scope>
    <source>
        <strain evidence="1">JM10B15</strain>
    </source>
</reference>
<dbReference type="EMBL" id="JBALHR010000002">
    <property type="protein sequence ID" value="MEH7827541.1"/>
    <property type="molecule type" value="Genomic_DNA"/>
</dbReference>
<organism evidence="1 2">
    <name type="scientific">Gemmobacter denitrificans</name>
    <dbReference type="NCBI Taxonomy" id="3123040"/>
    <lineage>
        <taxon>Bacteria</taxon>
        <taxon>Pseudomonadati</taxon>
        <taxon>Pseudomonadota</taxon>
        <taxon>Alphaproteobacteria</taxon>
        <taxon>Rhodobacterales</taxon>
        <taxon>Paracoccaceae</taxon>
        <taxon>Gemmobacter</taxon>
    </lineage>
</organism>
<evidence type="ECO:0000313" key="1">
    <source>
        <dbReference type="EMBL" id="MEH7827541.1"/>
    </source>
</evidence>
<protein>
    <recommendedName>
        <fullName evidence="3">MarR family transcriptional regulator</fullName>
    </recommendedName>
</protein>
<accession>A0ABU8BSA7</accession>
<proteinExistence type="predicted"/>
<evidence type="ECO:0000313" key="2">
    <source>
        <dbReference type="Proteomes" id="UP001431963"/>
    </source>
</evidence>